<dbReference type="AlphaFoldDB" id="A0A0D8HCE4"/>
<dbReference type="EMBL" id="JXYS01000177">
    <property type="protein sequence ID" value="KJF15457.1"/>
    <property type="molecule type" value="Genomic_DNA"/>
</dbReference>
<reference evidence="2 3" key="1">
    <citation type="submission" date="2015-01" db="EMBL/GenBank/DDBJ databases">
        <title>Draft genome of the acidophilic iron oxidizer Acidithrix ferrooxidans strain Py-F3.</title>
        <authorList>
            <person name="Poehlein A."/>
            <person name="Eisen S."/>
            <person name="Schloemann M."/>
            <person name="Johnson B.D."/>
            <person name="Daniel R."/>
            <person name="Muehling M."/>
        </authorList>
    </citation>
    <scope>NUCLEOTIDE SEQUENCE [LARGE SCALE GENOMIC DNA]</scope>
    <source>
        <strain evidence="2 3">Py-F3</strain>
    </source>
</reference>
<protein>
    <submittedName>
        <fullName evidence="2">Uncharacterized protein</fullName>
    </submittedName>
</protein>
<evidence type="ECO:0000256" key="1">
    <source>
        <dbReference type="SAM" id="MobiDB-lite"/>
    </source>
</evidence>
<dbReference type="Proteomes" id="UP000032360">
    <property type="component" value="Unassembled WGS sequence"/>
</dbReference>
<sequence length="53" mass="5683">MRSSRFALVAIPLSITMVGTTSPKRDPSDRDSKASSTLMRVLGSEVLPSCISE</sequence>
<gene>
    <name evidence="2" type="ORF">AXFE_37000</name>
</gene>
<keyword evidence="3" id="KW-1185">Reference proteome</keyword>
<evidence type="ECO:0000313" key="2">
    <source>
        <dbReference type="EMBL" id="KJF15457.1"/>
    </source>
</evidence>
<proteinExistence type="predicted"/>
<evidence type="ECO:0000313" key="3">
    <source>
        <dbReference type="Proteomes" id="UP000032360"/>
    </source>
</evidence>
<organism evidence="2 3">
    <name type="scientific">Acidithrix ferrooxidans</name>
    <dbReference type="NCBI Taxonomy" id="1280514"/>
    <lineage>
        <taxon>Bacteria</taxon>
        <taxon>Bacillati</taxon>
        <taxon>Actinomycetota</taxon>
        <taxon>Acidimicrobiia</taxon>
        <taxon>Acidimicrobiales</taxon>
        <taxon>Acidimicrobiaceae</taxon>
        <taxon>Acidithrix</taxon>
    </lineage>
</organism>
<feature type="compositionally biased region" description="Basic and acidic residues" evidence="1">
    <location>
        <begin position="23"/>
        <end position="33"/>
    </location>
</feature>
<comment type="caution">
    <text evidence="2">The sequence shown here is derived from an EMBL/GenBank/DDBJ whole genome shotgun (WGS) entry which is preliminary data.</text>
</comment>
<accession>A0A0D8HCE4</accession>
<feature type="region of interest" description="Disordered" evidence="1">
    <location>
        <begin position="19"/>
        <end position="38"/>
    </location>
</feature>
<name>A0A0D8HCE4_9ACTN</name>